<keyword evidence="7" id="KW-1185">Reference proteome</keyword>
<evidence type="ECO:0000256" key="2">
    <source>
        <dbReference type="ARBA" id="ARBA00022801"/>
    </source>
</evidence>
<dbReference type="PANTHER" id="PTHR42988">
    <property type="entry name" value="PHOSPHOHYDROLASE"/>
    <property type="match status" value="1"/>
</dbReference>
<accession>A0A1D9GRS3</accession>
<dbReference type="Proteomes" id="UP000177445">
    <property type="component" value="Chromosome"/>
</dbReference>
<dbReference type="KEGG" id="msq:BKP64_12055"/>
<evidence type="ECO:0000313" key="6">
    <source>
        <dbReference type="EMBL" id="AOY90264.1"/>
    </source>
</evidence>
<dbReference type="InterPro" id="IPR026575">
    <property type="entry name" value="GpdQ/CpdA-like"/>
</dbReference>
<dbReference type="CDD" id="cd07402">
    <property type="entry name" value="MPP_GpdQ"/>
    <property type="match status" value="1"/>
</dbReference>
<proteinExistence type="inferred from homology"/>
<keyword evidence="3" id="KW-0408">Iron</keyword>
<dbReference type="GO" id="GO:0004112">
    <property type="term" value="F:cyclic-nucleotide phosphodiesterase activity"/>
    <property type="evidence" value="ECO:0007669"/>
    <property type="project" value="InterPro"/>
</dbReference>
<dbReference type="GO" id="GO:0046872">
    <property type="term" value="F:metal ion binding"/>
    <property type="evidence" value="ECO:0007669"/>
    <property type="project" value="UniProtKB-KW"/>
</dbReference>
<dbReference type="EMBL" id="CP017715">
    <property type="protein sequence ID" value="AOY90264.1"/>
    <property type="molecule type" value="Genomic_DNA"/>
</dbReference>
<dbReference type="Gene3D" id="3.60.21.10">
    <property type="match status" value="1"/>
</dbReference>
<evidence type="ECO:0000313" key="7">
    <source>
        <dbReference type="Proteomes" id="UP000177445"/>
    </source>
</evidence>
<dbReference type="InterPro" id="IPR004843">
    <property type="entry name" value="Calcineurin-like_PHP"/>
</dbReference>
<evidence type="ECO:0000259" key="5">
    <source>
        <dbReference type="Pfam" id="PF00149"/>
    </source>
</evidence>
<dbReference type="Pfam" id="PF00149">
    <property type="entry name" value="Metallophos"/>
    <property type="match status" value="1"/>
</dbReference>
<reference evidence="6 7" key="1">
    <citation type="submission" date="2016-10" db="EMBL/GenBank/DDBJ databases">
        <title>Marinobacter salinus sp. nov., a moderately halophilic bacterium isolated from a tidal flat environment.</title>
        <authorList>
            <person name="Park S.-J."/>
        </authorList>
    </citation>
    <scope>NUCLEOTIDE SEQUENCE [LARGE SCALE GENOMIC DNA]</scope>
    <source>
        <strain evidence="6 7">Hb8</strain>
    </source>
</reference>
<dbReference type="AlphaFoldDB" id="A0A1D9GRS3"/>
<organism evidence="6 7">
    <name type="scientific">Marinobacter salinus</name>
    <dbReference type="NCBI Taxonomy" id="1874317"/>
    <lineage>
        <taxon>Bacteria</taxon>
        <taxon>Pseudomonadati</taxon>
        <taxon>Pseudomonadota</taxon>
        <taxon>Gammaproteobacteria</taxon>
        <taxon>Pseudomonadales</taxon>
        <taxon>Marinobacteraceae</taxon>
        <taxon>Marinobacter</taxon>
    </lineage>
</organism>
<gene>
    <name evidence="6" type="ORF">BKP64_12055</name>
</gene>
<dbReference type="STRING" id="1874317.BKP64_12055"/>
<protein>
    <submittedName>
        <fullName evidence="6">Phosphodiesterase</fullName>
    </submittedName>
</protein>
<dbReference type="SUPFAM" id="SSF56300">
    <property type="entry name" value="Metallo-dependent phosphatases"/>
    <property type="match status" value="1"/>
</dbReference>
<evidence type="ECO:0000256" key="4">
    <source>
        <dbReference type="ARBA" id="ARBA00025742"/>
    </source>
</evidence>
<evidence type="ECO:0000256" key="3">
    <source>
        <dbReference type="ARBA" id="ARBA00023004"/>
    </source>
</evidence>
<dbReference type="RefSeq" id="WP_070973666.1">
    <property type="nucleotide sequence ID" value="NZ_CP017715.1"/>
</dbReference>
<keyword evidence="1" id="KW-0479">Metal-binding</keyword>
<dbReference type="NCBIfam" id="NF008359">
    <property type="entry name" value="PRK11148.1"/>
    <property type="match status" value="1"/>
</dbReference>
<name>A0A1D9GRS3_9GAMM</name>
<sequence>MTIKDEPRPFRVLQLTDPHLMARADGELLGVNTRDSLNAVIDDVLQTRGQPDLILATGDLAQDGSEEAYRVFGDSLQVFTCSSAWLAGNHDDAGKLRAIADEYQAWRRHIVQGGWQFILLDSSVSGKVYGELASSELDFLEEMLERYPDLPALVTLHHHPVDIGSDWMQQIGLRNRDAFWKVIDRFPQVKMVLWGHIHQEHDLDRHGVRLLATPSTCIQFTSGSSQFSVEALPPGYRWFELKATGDFTSEVRRASDFDFELDQNSTGY</sequence>
<keyword evidence="2" id="KW-0378">Hydrolase</keyword>
<dbReference type="InterPro" id="IPR029052">
    <property type="entry name" value="Metallo-depent_PP-like"/>
</dbReference>
<feature type="domain" description="Calcineurin-like phosphoesterase" evidence="5">
    <location>
        <begin position="10"/>
        <end position="199"/>
    </location>
</feature>
<dbReference type="InterPro" id="IPR050884">
    <property type="entry name" value="CNP_phosphodiesterase-III"/>
</dbReference>
<evidence type="ECO:0000256" key="1">
    <source>
        <dbReference type="ARBA" id="ARBA00022723"/>
    </source>
</evidence>
<dbReference type="OrthoDB" id="9784378at2"/>
<dbReference type="PANTHER" id="PTHR42988:SF2">
    <property type="entry name" value="CYCLIC NUCLEOTIDE PHOSPHODIESTERASE CBUA0032-RELATED"/>
    <property type="match status" value="1"/>
</dbReference>
<comment type="similarity">
    <text evidence="4">Belongs to the cyclic nucleotide phosphodiesterase class-III family.</text>
</comment>